<dbReference type="AlphaFoldDB" id="A0A075HEB8"/>
<accession>A0A075HEB8</accession>
<proteinExistence type="predicted"/>
<name>A0A075HEB8_9ARCH</name>
<organism evidence="1">
    <name type="scientific">uncultured marine thaumarchaeote KM3_68_B04</name>
    <dbReference type="NCBI Taxonomy" id="1456242"/>
    <lineage>
        <taxon>Archaea</taxon>
        <taxon>Nitrososphaerota</taxon>
        <taxon>environmental samples</taxon>
    </lineage>
</organism>
<protein>
    <submittedName>
        <fullName evidence="1">Uncharacterized protein</fullName>
    </submittedName>
</protein>
<sequence>MRDDQRFEIQSAFDLLPHVVGCSWATIWFRMNKIKNPTREEFREKVVEYFKILEPLLEVYPKNENFKEIIGYINSRNAQELEKITKGKNPEVEKRYDRYVDYG</sequence>
<reference evidence="1" key="1">
    <citation type="journal article" date="2014" name="Genome Biol. Evol.">
        <title>Pangenome evidence for extensive interdomain horizontal transfer affecting lineage core and shell genes in uncultured planktonic thaumarchaeota and euryarchaeota.</title>
        <authorList>
            <person name="Deschamps P."/>
            <person name="Zivanovic Y."/>
            <person name="Moreira D."/>
            <person name="Rodriguez-Valera F."/>
            <person name="Lopez-Garcia P."/>
        </authorList>
    </citation>
    <scope>NUCLEOTIDE SEQUENCE</scope>
</reference>
<evidence type="ECO:0000313" key="1">
    <source>
        <dbReference type="EMBL" id="AIF14871.1"/>
    </source>
</evidence>
<dbReference type="EMBL" id="KF901013">
    <property type="protein sequence ID" value="AIF14871.1"/>
    <property type="molecule type" value="Genomic_DNA"/>
</dbReference>